<evidence type="ECO:0000256" key="11">
    <source>
        <dbReference type="ARBA" id="ARBA00023157"/>
    </source>
</evidence>
<accession>A0A811U9P2</accession>
<evidence type="ECO:0000313" key="20">
    <source>
        <dbReference type="Proteomes" id="UP000606786"/>
    </source>
</evidence>
<feature type="region of interest" description="Disordered" evidence="15">
    <location>
        <begin position="1"/>
        <end position="36"/>
    </location>
</feature>
<evidence type="ECO:0000256" key="4">
    <source>
        <dbReference type="ARBA" id="ARBA00022448"/>
    </source>
</evidence>
<feature type="compositionally biased region" description="Polar residues" evidence="15">
    <location>
        <begin position="484"/>
        <end position="496"/>
    </location>
</feature>
<keyword evidence="10 16" id="KW-0472">Membrane</keyword>
<dbReference type="PANTHER" id="PTHR10877">
    <property type="entry name" value="POLYCYSTIN FAMILY MEMBER"/>
    <property type="match status" value="1"/>
</dbReference>
<keyword evidence="11" id="KW-1015">Disulfide bond</keyword>
<evidence type="ECO:0000256" key="5">
    <source>
        <dbReference type="ARBA" id="ARBA00022475"/>
    </source>
</evidence>
<feature type="region of interest" description="Disordered" evidence="15">
    <location>
        <begin position="468"/>
        <end position="496"/>
    </location>
</feature>
<feature type="compositionally biased region" description="Basic and acidic residues" evidence="15">
    <location>
        <begin position="396"/>
        <end position="409"/>
    </location>
</feature>
<evidence type="ECO:0000256" key="13">
    <source>
        <dbReference type="ARBA" id="ARBA00023273"/>
    </source>
</evidence>
<feature type="transmembrane region" description="Helical" evidence="16">
    <location>
        <begin position="245"/>
        <end position="268"/>
    </location>
</feature>
<dbReference type="GO" id="GO:0005886">
    <property type="term" value="C:plasma membrane"/>
    <property type="evidence" value="ECO:0007669"/>
    <property type="project" value="UniProtKB-SubCell"/>
</dbReference>
<evidence type="ECO:0000256" key="10">
    <source>
        <dbReference type="ARBA" id="ARBA00023136"/>
    </source>
</evidence>
<dbReference type="PANTHER" id="PTHR10877:SF183">
    <property type="entry name" value="AT14535P-RELATED"/>
    <property type="match status" value="1"/>
</dbReference>
<feature type="transmembrane region" description="Helical" evidence="16">
    <location>
        <begin position="275"/>
        <end position="295"/>
    </location>
</feature>
<keyword evidence="13" id="KW-0966">Cell projection</keyword>
<gene>
    <name evidence="19" type="ORF">CCAP1982_LOCUS3412</name>
</gene>
<evidence type="ECO:0000256" key="7">
    <source>
        <dbReference type="ARBA" id="ARBA00022989"/>
    </source>
</evidence>
<evidence type="ECO:0000256" key="1">
    <source>
        <dbReference type="ARBA" id="ARBA00004138"/>
    </source>
</evidence>
<comment type="similarity">
    <text evidence="3">Belongs to the polycystin family.</text>
</comment>
<keyword evidence="6 16" id="KW-0812">Transmembrane</keyword>
<keyword evidence="12" id="KW-0325">Glycoprotein</keyword>
<feature type="domain" description="Polycystin" evidence="18">
    <location>
        <begin position="36"/>
        <end position="76"/>
    </location>
</feature>
<evidence type="ECO:0000259" key="18">
    <source>
        <dbReference type="Pfam" id="PF20519"/>
    </source>
</evidence>
<dbReference type="Gene3D" id="1.10.287.70">
    <property type="match status" value="1"/>
</dbReference>
<evidence type="ECO:0000256" key="12">
    <source>
        <dbReference type="ARBA" id="ARBA00023180"/>
    </source>
</evidence>
<reference evidence="19" key="1">
    <citation type="submission" date="2020-11" db="EMBL/GenBank/DDBJ databases">
        <authorList>
            <person name="Whitehead M."/>
        </authorList>
    </citation>
    <scope>NUCLEOTIDE SEQUENCE</scope>
    <source>
        <strain evidence="19">EGII</strain>
    </source>
</reference>
<name>A0A811U9P2_CERCA</name>
<keyword evidence="20" id="KW-1185">Reference proteome</keyword>
<evidence type="ECO:0000256" key="15">
    <source>
        <dbReference type="SAM" id="MobiDB-lite"/>
    </source>
</evidence>
<comment type="subcellular location">
    <subcellularLocation>
        <location evidence="2">Cell membrane</location>
        <topology evidence="2">Multi-pass membrane protein</topology>
    </subcellularLocation>
    <subcellularLocation>
        <location evidence="1">Cell projection</location>
        <location evidence="1">Cilium</location>
    </subcellularLocation>
</comment>
<dbReference type="EMBL" id="CAJHJT010000001">
    <property type="protein sequence ID" value="CAD6994677.1"/>
    <property type="molecule type" value="Genomic_DNA"/>
</dbReference>
<feature type="domain" description="Polycystin" evidence="18">
    <location>
        <begin position="86"/>
        <end position="177"/>
    </location>
</feature>
<feature type="transmembrane region" description="Helical" evidence="16">
    <location>
        <begin position="334"/>
        <end position="355"/>
    </location>
</feature>
<dbReference type="GO" id="GO:0005929">
    <property type="term" value="C:cilium"/>
    <property type="evidence" value="ECO:0007669"/>
    <property type="project" value="UniProtKB-SubCell"/>
</dbReference>
<dbReference type="OrthoDB" id="444119at2759"/>
<dbReference type="Pfam" id="PF08016">
    <property type="entry name" value="PKD_channel"/>
    <property type="match status" value="1"/>
</dbReference>
<evidence type="ECO:0000256" key="9">
    <source>
        <dbReference type="ARBA" id="ARBA00023065"/>
    </source>
</evidence>
<evidence type="ECO:0000256" key="14">
    <source>
        <dbReference type="ARBA" id="ARBA00023303"/>
    </source>
</evidence>
<feature type="region of interest" description="Disordered" evidence="15">
    <location>
        <begin position="395"/>
        <end position="424"/>
    </location>
</feature>
<evidence type="ECO:0000256" key="8">
    <source>
        <dbReference type="ARBA" id="ARBA00023054"/>
    </source>
</evidence>
<dbReference type="GO" id="GO:0050982">
    <property type="term" value="P:detection of mechanical stimulus"/>
    <property type="evidence" value="ECO:0007669"/>
    <property type="project" value="TreeGrafter"/>
</dbReference>
<proteinExistence type="inferred from homology"/>
<feature type="compositionally biased region" description="Gly residues" evidence="15">
    <location>
        <begin position="14"/>
        <end position="24"/>
    </location>
</feature>
<protein>
    <submittedName>
        <fullName evidence="19">(Mediterranean fruit fly) hypothetical protein</fullName>
    </submittedName>
</protein>
<feature type="transmembrane region" description="Helical" evidence="16">
    <location>
        <begin position="203"/>
        <end position="225"/>
    </location>
</feature>
<feature type="compositionally biased region" description="Basic and acidic residues" evidence="15">
    <location>
        <begin position="1"/>
        <end position="12"/>
    </location>
</feature>
<dbReference type="InterPro" id="IPR051223">
    <property type="entry name" value="Polycystin"/>
</dbReference>
<keyword evidence="4" id="KW-0813">Transport</keyword>
<dbReference type="Pfam" id="PF20519">
    <property type="entry name" value="Polycystin_dom"/>
    <property type="match status" value="2"/>
</dbReference>
<dbReference type="AlphaFoldDB" id="A0A811U9P2"/>
<evidence type="ECO:0000256" key="6">
    <source>
        <dbReference type="ARBA" id="ARBA00022692"/>
    </source>
</evidence>
<evidence type="ECO:0000256" key="2">
    <source>
        <dbReference type="ARBA" id="ARBA00004651"/>
    </source>
</evidence>
<feature type="domain" description="Polycystin cation channel PKD1/PKD2" evidence="17">
    <location>
        <begin position="267"/>
        <end position="362"/>
    </location>
</feature>
<keyword evidence="5" id="KW-1003">Cell membrane</keyword>
<dbReference type="InterPro" id="IPR013122">
    <property type="entry name" value="PKD1_2_channel"/>
</dbReference>
<dbReference type="Proteomes" id="UP000606786">
    <property type="component" value="Unassembled WGS sequence"/>
</dbReference>
<keyword evidence="7 16" id="KW-1133">Transmembrane helix</keyword>
<evidence type="ECO:0000256" key="16">
    <source>
        <dbReference type="SAM" id="Phobius"/>
    </source>
</evidence>
<organism evidence="19 20">
    <name type="scientific">Ceratitis capitata</name>
    <name type="common">Mediterranean fruit fly</name>
    <name type="synonym">Tephritis capitata</name>
    <dbReference type="NCBI Taxonomy" id="7213"/>
    <lineage>
        <taxon>Eukaryota</taxon>
        <taxon>Metazoa</taxon>
        <taxon>Ecdysozoa</taxon>
        <taxon>Arthropoda</taxon>
        <taxon>Hexapoda</taxon>
        <taxon>Insecta</taxon>
        <taxon>Pterygota</taxon>
        <taxon>Neoptera</taxon>
        <taxon>Endopterygota</taxon>
        <taxon>Diptera</taxon>
        <taxon>Brachycera</taxon>
        <taxon>Muscomorpha</taxon>
        <taxon>Tephritoidea</taxon>
        <taxon>Tephritidae</taxon>
        <taxon>Ceratitis</taxon>
        <taxon>Ceratitis</taxon>
    </lineage>
</organism>
<keyword evidence="9" id="KW-0406">Ion transport</keyword>
<dbReference type="GO" id="GO:0005262">
    <property type="term" value="F:calcium channel activity"/>
    <property type="evidence" value="ECO:0007669"/>
    <property type="project" value="TreeGrafter"/>
</dbReference>
<evidence type="ECO:0000313" key="19">
    <source>
        <dbReference type="EMBL" id="CAD6994677.1"/>
    </source>
</evidence>
<sequence length="496" mass="56707">MDLHGIDDRESGENAGGGSGGIDESGGNSTHRRRRSTDDKLIFLEQNLVLGPPRLRQIRVKENSCDVHDLFGRYSQSVMQIMRLTLNELGADSIWGEITTYRSGGFVRKLTYNYNENNQILSELKTSKWLDRASRLIIVEFTLYNANTNVVNNVKFIGELPSTGGVITRYSIQSVKLGSIFWRDGIPLFVTVKNIGITNYVRILWNFVDFLIILLAYFTLAYNIWHPIYVNELYKRFEKDPHEYLQLDTLCFWNLVYRVIFAICAFLCFRDLLGFSVMFGIVFLAYAQLGLLLFGNVHQDFRNFKESLLTMIRMILGDFDYDGIEAANRVLGPIYFLTYILLVFFILLNMFLAIINDTYSSVKGNIRGGRNHLMIYLRKLLHKYCPKCCRPAAANDEERGRSTRDRSMSRDASPGSKRSVDKDNVSDFFEPVGQKASRSGNSDTAAIRRLTARVSALEDVIEQLVTDVDRTMRKVLPSRRKRGNTSQGSPSEGRNR</sequence>
<evidence type="ECO:0000259" key="17">
    <source>
        <dbReference type="Pfam" id="PF08016"/>
    </source>
</evidence>
<dbReference type="FunFam" id="1.10.287.70:FF:000055">
    <property type="entry name" value="Polycystic kidney disease 2-like 1"/>
    <property type="match status" value="1"/>
</dbReference>
<keyword evidence="14" id="KW-0407">Ion channel</keyword>
<keyword evidence="8" id="KW-0175">Coiled coil</keyword>
<comment type="caution">
    <text evidence="19">The sequence shown here is derived from an EMBL/GenBank/DDBJ whole genome shotgun (WGS) entry which is preliminary data.</text>
</comment>
<dbReference type="InterPro" id="IPR046791">
    <property type="entry name" value="Polycystin_dom"/>
</dbReference>
<evidence type="ECO:0000256" key="3">
    <source>
        <dbReference type="ARBA" id="ARBA00007200"/>
    </source>
</evidence>